<sequence>MKKISFSLQLLLGLVAGAALGFLARAGEVAWLTTTLTEVGRIFVQLLKLAVPPLVLTAVVVSVANLRNVGGAARLAGKTLLWFLITSLIAVAIGLGLGLVINPGEGVTISTAGAKAPDLEGAGTWLDFVTGIIPTNVVTAFTELNVLQIVFIGVVLGAAALAVGEAAEPFLALSRSVLELVQKALWWVIRLAPIGTAGLIGKSVAAYGWDLLAPLAKLGAGVYAGCLLVLLVSYPLLLALVGRVSPLTFYRNAWPAIELAFVSRSSIGTLPLTQRVTVERLGVDRDYASFAVPFGATTKMDGCAAIYPALAAIFVAQVYDVPLGLGQYLLIAFVSVVGSAATAGLTGAVVMLTLTLSTLGLPLEGVGLLLAIDPILDMIRTATNVAGQIVVPVLVARSEGRLDEAVLNAPPLPLDEAPARPLATGGAPEPA</sequence>
<accession>A0ABW3DQ14</accession>
<feature type="transmembrane region" description="Helical" evidence="7">
    <location>
        <begin position="302"/>
        <end position="319"/>
    </location>
</feature>
<feature type="transmembrane region" description="Helical" evidence="7">
    <location>
        <begin position="79"/>
        <end position="101"/>
    </location>
</feature>
<feature type="transmembrane region" description="Helical" evidence="7">
    <location>
        <begin position="42"/>
        <end position="67"/>
    </location>
</feature>
<keyword evidence="2" id="KW-0813">Transport</keyword>
<keyword evidence="4 7" id="KW-0812">Transmembrane</keyword>
<evidence type="ECO:0000313" key="9">
    <source>
        <dbReference type="Proteomes" id="UP001597024"/>
    </source>
</evidence>
<feature type="transmembrane region" description="Helical" evidence="7">
    <location>
        <begin position="221"/>
        <end position="241"/>
    </location>
</feature>
<dbReference type="PANTHER" id="PTHR42865">
    <property type="entry name" value="PROTON/GLUTAMATE-ASPARTATE SYMPORTER"/>
    <property type="match status" value="1"/>
</dbReference>
<comment type="caution">
    <text evidence="8">The sequence shown here is derived from an EMBL/GenBank/DDBJ whole genome shotgun (WGS) entry which is preliminary data.</text>
</comment>
<protein>
    <submittedName>
        <fullName evidence="8">Dicarboxylate/amino acid:cation symporter</fullName>
    </submittedName>
</protein>
<dbReference type="InterPro" id="IPR036458">
    <property type="entry name" value="Na:dicarbo_symporter_sf"/>
</dbReference>
<proteinExistence type="predicted"/>
<dbReference type="PANTHER" id="PTHR42865:SF7">
    <property type="entry name" value="PROTON_GLUTAMATE-ASPARTATE SYMPORTER"/>
    <property type="match status" value="1"/>
</dbReference>
<name>A0ABW3DQ14_9ACTN</name>
<dbReference type="Proteomes" id="UP001597024">
    <property type="component" value="Unassembled WGS sequence"/>
</dbReference>
<feature type="non-terminal residue" evidence="8">
    <location>
        <position position="431"/>
    </location>
</feature>
<reference evidence="9" key="1">
    <citation type="journal article" date="2019" name="Int. J. Syst. Evol. Microbiol.">
        <title>The Global Catalogue of Microorganisms (GCM) 10K type strain sequencing project: providing services to taxonomists for standard genome sequencing and annotation.</title>
        <authorList>
            <consortium name="The Broad Institute Genomics Platform"/>
            <consortium name="The Broad Institute Genome Sequencing Center for Infectious Disease"/>
            <person name="Wu L."/>
            <person name="Ma J."/>
        </authorList>
    </citation>
    <scope>NUCLEOTIDE SEQUENCE [LARGE SCALE GENOMIC DNA]</scope>
    <source>
        <strain evidence="9">CCUG 62974</strain>
    </source>
</reference>
<comment type="subcellular location">
    <subcellularLocation>
        <location evidence="1">Cell membrane</location>
        <topology evidence="1">Multi-pass membrane protein</topology>
    </subcellularLocation>
</comment>
<evidence type="ECO:0000256" key="2">
    <source>
        <dbReference type="ARBA" id="ARBA00022448"/>
    </source>
</evidence>
<evidence type="ECO:0000313" key="8">
    <source>
        <dbReference type="EMBL" id="MFD0885948.1"/>
    </source>
</evidence>
<dbReference type="InterPro" id="IPR001991">
    <property type="entry name" value="Na-dicarboxylate_symporter"/>
</dbReference>
<feature type="transmembrane region" description="Helical" evidence="7">
    <location>
        <begin position="184"/>
        <end position="209"/>
    </location>
</feature>
<evidence type="ECO:0000256" key="5">
    <source>
        <dbReference type="ARBA" id="ARBA00022989"/>
    </source>
</evidence>
<feature type="transmembrane region" description="Helical" evidence="7">
    <location>
        <begin position="325"/>
        <end position="354"/>
    </location>
</feature>
<gene>
    <name evidence="8" type="ORF">ACFQ08_15475</name>
</gene>
<dbReference type="SUPFAM" id="SSF118215">
    <property type="entry name" value="Proton glutamate symport protein"/>
    <property type="match status" value="1"/>
</dbReference>
<evidence type="ECO:0000256" key="1">
    <source>
        <dbReference type="ARBA" id="ARBA00004651"/>
    </source>
</evidence>
<keyword evidence="9" id="KW-1185">Reference proteome</keyword>
<dbReference type="EMBL" id="JBHTHX010000475">
    <property type="protein sequence ID" value="MFD0885948.1"/>
    <property type="molecule type" value="Genomic_DNA"/>
</dbReference>
<feature type="transmembrane region" description="Helical" evidence="7">
    <location>
        <begin position="146"/>
        <end position="163"/>
    </location>
</feature>
<evidence type="ECO:0000256" key="7">
    <source>
        <dbReference type="SAM" id="Phobius"/>
    </source>
</evidence>
<dbReference type="Gene3D" id="1.10.3860.10">
    <property type="entry name" value="Sodium:dicarboxylate symporter"/>
    <property type="match status" value="1"/>
</dbReference>
<keyword evidence="6 7" id="KW-0472">Membrane</keyword>
<organism evidence="8 9">
    <name type="scientific">Streptosporangium algeriense</name>
    <dbReference type="NCBI Taxonomy" id="1682748"/>
    <lineage>
        <taxon>Bacteria</taxon>
        <taxon>Bacillati</taxon>
        <taxon>Actinomycetota</taxon>
        <taxon>Actinomycetes</taxon>
        <taxon>Streptosporangiales</taxon>
        <taxon>Streptosporangiaceae</taxon>
        <taxon>Streptosporangium</taxon>
    </lineage>
</organism>
<dbReference type="Pfam" id="PF00375">
    <property type="entry name" value="SDF"/>
    <property type="match status" value="1"/>
</dbReference>
<dbReference type="PRINTS" id="PR00173">
    <property type="entry name" value="EDTRNSPORT"/>
</dbReference>
<evidence type="ECO:0000256" key="6">
    <source>
        <dbReference type="ARBA" id="ARBA00023136"/>
    </source>
</evidence>
<keyword evidence="5 7" id="KW-1133">Transmembrane helix</keyword>
<evidence type="ECO:0000256" key="3">
    <source>
        <dbReference type="ARBA" id="ARBA00022475"/>
    </source>
</evidence>
<keyword evidence="3" id="KW-1003">Cell membrane</keyword>
<evidence type="ECO:0000256" key="4">
    <source>
        <dbReference type="ARBA" id="ARBA00022692"/>
    </source>
</evidence>